<comment type="caution">
    <text evidence="8">The sequence shown here is derived from an EMBL/GenBank/DDBJ whole genome shotgun (WGS) entry which is preliminary data.</text>
</comment>
<dbReference type="EMBL" id="JBHSRD010000002">
    <property type="protein sequence ID" value="MFC6005978.1"/>
    <property type="molecule type" value="Genomic_DNA"/>
</dbReference>
<dbReference type="SMART" id="SM01142">
    <property type="entry name" value="DSHCT"/>
    <property type="match status" value="1"/>
</dbReference>
<keyword evidence="4" id="KW-0067">ATP-binding</keyword>
<dbReference type="Pfam" id="PF08148">
    <property type="entry name" value="DSHCT"/>
    <property type="match status" value="1"/>
</dbReference>
<dbReference type="PANTHER" id="PTHR12131">
    <property type="entry name" value="ATP-DEPENDENT RNA AND DNA HELICASE"/>
    <property type="match status" value="1"/>
</dbReference>
<evidence type="ECO:0000256" key="4">
    <source>
        <dbReference type="ARBA" id="ARBA00022840"/>
    </source>
</evidence>
<evidence type="ECO:0000259" key="7">
    <source>
        <dbReference type="PROSITE" id="PS51194"/>
    </source>
</evidence>
<dbReference type="Proteomes" id="UP001596189">
    <property type="component" value="Unassembled WGS sequence"/>
</dbReference>
<keyword evidence="2" id="KW-0378">Hydrolase</keyword>
<feature type="domain" description="Helicase C-terminal" evidence="7">
    <location>
        <begin position="303"/>
        <end position="482"/>
    </location>
</feature>
<dbReference type="GO" id="GO:0004386">
    <property type="term" value="F:helicase activity"/>
    <property type="evidence" value="ECO:0007669"/>
    <property type="project" value="UniProtKB-KW"/>
</dbReference>
<protein>
    <submittedName>
        <fullName evidence="8">DEAD/DEAH box helicase</fullName>
    </submittedName>
</protein>
<proteinExistence type="predicted"/>
<organism evidence="8 9">
    <name type="scientific">Angustibacter luteus</name>
    <dbReference type="NCBI Taxonomy" id="658456"/>
    <lineage>
        <taxon>Bacteria</taxon>
        <taxon>Bacillati</taxon>
        <taxon>Actinomycetota</taxon>
        <taxon>Actinomycetes</taxon>
        <taxon>Kineosporiales</taxon>
        <taxon>Kineosporiaceae</taxon>
    </lineage>
</organism>
<dbReference type="SUPFAM" id="SSF52540">
    <property type="entry name" value="P-loop containing nucleoside triphosphate hydrolases"/>
    <property type="match status" value="1"/>
</dbReference>
<name>A0ABW1JB71_9ACTN</name>
<dbReference type="PROSITE" id="PS51192">
    <property type="entry name" value="HELICASE_ATP_BIND_1"/>
    <property type="match status" value="1"/>
</dbReference>
<keyword evidence="1" id="KW-0547">Nucleotide-binding</keyword>
<dbReference type="RefSeq" id="WP_345716846.1">
    <property type="nucleotide sequence ID" value="NZ_BAABFP010000005.1"/>
</dbReference>
<feature type="region of interest" description="Disordered" evidence="5">
    <location>
        <begin position="243"/>
        <end position="279"/>
    </location>
</feature>
<dbReference type="PROSITE" id="PS51194">
    <property type="entry name" value="HELICASE_CTER"/>
    <property type="match status" value="1"/>
</dbReference>
<evidence type="ECO:0000313" key="8">
    <source>
        <dbReference type="EMBL" id="MFC6005978.1"/>
    </source>
</evidence>
<dbReference type="CDD" id="cd18795">
    <property type="entry name" value="SF2_C_Ski2"/>
    <property type="match status" value="1"/>
</dbReference>
<dbReference type="Gene3D" id="3.40.50.300">
    <property type="entry name" value="P-loop containing nucleotide triphosphate hydrolases"/>
    <property type="match status" value="2"/>
</dbReference>
<dbReference type="InterPro" id="IPR050699">
    <property type="entry name" value="RNA-DNA_Helicase"/>
</dbReference>
<dbReference type="SMART" id="SM00490">
    <property type="entry name" value="HELICc"/>
    <property type="match status" value="1"/>
</dbReference>
<dbReference type="Pfam" id="PF00271">
    <property type="entry name" value="Helicase_C"/>
    <property type="match status" value="1"/>
</dbReference>
<evidence type="ECO:0000256" key="2">
    <source>
        <dbReference type="ARBA" id="ARBA00022801"/>
    </source>
</evidence>
<reference evidence="9" key="1">
    <citation type="journal article" date="2019" name="Int. J. Syst. Evol. Microbiol.">
        <title>The Global Catalogue of Microorganisms (GCM) 10K type strain sequencing project: providing services to taxonomists for standard genome sequencing and annotation.</title>
        <authorList>
            <consortium name="The Broad Institute Genomics Platform"/>
            <consortium name="The Broad Institute Genome Sequencing Center for Infectious Disease"/>
            <person name="Wu L."/>
            <person name="Ma J."/>
        </authorList>
    </citation>
    <scope>NUCLEOTIDE SEQUENCE [LARGE SCALE GENOMIC DNA]</scope>
    <source>
        <strain evidence="9">KACC 14249</strain>
    </source>
</reference>
<dbReference type="InterPro" id="IPR027417">
    <property type="entry name" value="P-loop_NTPase"/>
</dbReference>
<dbReference type="Pfam" id="PF00270">
    <property type="entry name" value="DEAD"/>
    <property type="match status" value="1"/>
</dbReference>
<dbReference type="InterPro" id="IPR058621">
    <property type="entry name" value="SH3_HelY"/>
</dbReference>
<accession>A0ABW1JB71</accession>
<feature type="region of interest" description="Disordered" evidence="5">
    <location>
        <begin position="635"/>
        <end position="674"/>
    </location>
</feature>
<dbReference type="Pfam" id="PF26090">
    <property type="entry name" value="SH3_HelY"/>
    <property type="match status" value="1"/>
</dbReference>
<dbReference type="Gene3D" id="1.10.3380.30">
    <property type="match status" value="1"/>
</dbReference>
<keyword evidence="9" id="KW-1185">Reference proteome</keyword>
<dbReference type="SMART" id="SM00487">
    <property type="entry name" value="DEXDc"/>
    <property type="match status" value="1"/>
</dbReference>
<dbReference type="InterPro" id="IPR001650">
    <property type="entry name" value="Helicase_C-like"/>
</dbReference>
<dbReference type="InterPro" id="IPR011545">
    <property type="entry name" value="DEAD/DEAH_box_helicase_dom"/>
</dbReference>
<sequence>MPTPAEQYAAARLRQADDRSELGRFRERVGFELDDFQLRSCRALEAGRGVLVAAPTGAGKTIVGEFAVHLALAAGRKAFYTTPIKALSNQKYAELVAVHGSDRVGLLTGDTTVNGEADVVVMTTEVLRNMLYAGSPTLAGLGFVVMDEVHYLADRFRGAVWEEVIIHLPDDVRLVSLSATVSNAEEFGAWLDTVRGDTEVVVEEHRPVPLYQHVLVGNRMHDLFVDGGESTRVNPDLLQLARNEERYERNAPAGRGGRGKSAQRHQPRHHIGRHGVPRRSDVVTQLERAGLLPAITFIFSRAGCDAAVKQCLDAGIRLTTPDEADRIRDFAEEHTADIPPADLDVLGYWAWLDGLTRGVAAHHAGLLPSFKEVVEQLFAAGLVRCVFATETLALGINMPARTVVLEKLVKWNGETHADITPGEFTQLTGRAGRRGIDVEGHAVVLWHPNLDPRSVAGLASTRTYPLRSSFSPTYNMAVNLVAQVGQQRAREVLETSFAQFQADRAVVGLARQVRTHEEALDGYAASMTCHLGDFAEYAGLRRAIKDREAELSRTRQSGQRAATAQSLETVRTGDVLRVPGGRRAGYVVVVEPDRSPGLDGPKPYVLGQDRQVRRLTLAELTAPVEQVTSVRLPKGFNARSPQSRRDLASTLRTAVPHDPPRSRKRGAADGAPGEDERLVELRRAMRAHPCHQCPEREDHARWGERWARLRKETDGLLKRIDGRTSSVARTFDRVCGVLSELGYLDEHAQVTPDGERLRRLYSEHDLLVAECLRSGAWRGLDGPGLAAVLSALVYEARRDDARLPQPPPGAVGDALDATWREWTRLDAIEREHRLSTMRQPDPGLAPAMLRWARGQSLDAVLRDGDLAAGDFVRRCKQLVDLLGQLLGASDDPGTRKAARQAVDGVLRGVVAHSIPG</sequence>
<evidence type="ECO:0000256" key="1">
    <source>
        <dbReference type="ARBA" id="ARBA00022741"/>
    </source>
</evidence>
<dbReference type="InterPro" id="IPR012961">
    <property type="entry name" value="Ski2/MTR4_C"/>
</dbReference>
<evidence type="ECO:0000313" key="9">
    <source>
        <dbReference type="Proteomes" id="UP001596189"/>
    </source>
</evidence>
<evidence type="ECO:0000256" key="3">
    <source>
        <dbReference type="ARBA" id="ARBA00022806"/>
    </source>
</evidence>
<dbReference type="PANTHER" id="PTHR12131:SF1">
    <property type="entry name" value="ATP-DEPENDENT RNA HELICASE SUPV3L1, MITOCHONDRIAL-RELATED"/>
    <property type="match status" value="1"/>
</dbReference>
<gene>
    <name evidence="8" type="ORF">ACFQDO_02445</name>
</gene>
<feature type="compositionally biased region" description="Basic residues" evidence="5">
    <location>
        <begin position="257"/>
        <end position="277"/>
    </location>
</feature>
<keyword evidence="3 8" id="KW-0347">Helicase</keyword>
<feature type="domain" description="Helicase ATP-binding" evidence="6">
    <location>
        <begin position="41"/>
        <end position="199"/>
    </location>
</feature>
<evidence type="ECO:0000259" key="6">
    <source>
        <dbReference type="PROSITE" id="PS51192"/>
    </source>
</evidence>
<dbReference type="InterPro" id="IPR014001">
    <property type="entry name" value="Helicase_ATP-bd"/>
</dbReference>
<evidence type="ECO:0000256" key="5">
    <source>
        <dbReference type="SAM" id="MobiDB-lite"/>
    </source>
</evidence>